<reference evidence="2" key="1">
    <citation type="submission" date="2020-05" db="EMBL/GenBank/DDBJ databases">
        <authorList>
            <person name="Chiriac C."/>
            <person name="Salcher M."/>
            <person name="Ghai R."/>
            <person name="Kavagutti S V."/>
        </authorList>
    </citation>
    <scope>NUCLEOTIDE SEQUENCE</scope>
</reference>
<feature type="region of interest" description="Disordered" evidence="1">
    <location>
        <begin position="188"/>
        <end position="221"/>
    </location>
</feature>
<organism evidence="2">
    <name type="scientific">freshwater metagenome</name>
    <dbReference type="NCBI Taxonomy" id="449393"/>
    <lineage>
        <taxon>unclassified sequences</taxon>
        <taxon>metagenomes</taxon>
        <taxon>ecological metagenomes</taxon>
    </lineage>
</organism>
<dbReference type="Gene3D" id="1.10.357.10">
    <property type="entry name" value="Tetracycline Repressor, domain 2"/>
    <property type="match status" value="1"/>
</dbReference>
<proteinExistence type="predicted"/>
<evidence type="ECO:0000256" key="1">
    <source>
        <dbReference type="SAM" id="MobiDB-lite"/>
    </source>
</evidence>
<gene>
    <name evidence="2" type="ORF">UFOPK1835_01542</name>
</gene>
<dbReference type="EMBL" id="CAEZUP010000076">
    <property type="protein sequence ID" value="CAB4618025.1"/>
    <property type="molecule type" value="Genomic_DNA"/>
</dbReference>
<accession>A0A6J6I2J4</accession>
<sequence length="221" mass="24481">MKKTKRESDHPTRILITSVAAEVLRELGPAEFRVDDVLQRTDLTPGPVYHHFDNVDDLADSALIATYSRGVGATIESVRVTLASATTFEQFRDGVSQANINYVTDEGLRALRRLRAHTMANAKGRMADRLAVEQQHLTDEYVSVITSAKDKGWVKRNVDPLALAVFIQAYSFGVTIDEVSENHLDAAPWTELTEDPRVGPTVHASSTPHRRPRPPPPQSTC</sequence>
<dbReference type="SUPFAM" id="SSF48498">
    <property type="entry name" value="Tetracyclin repressor-like, C-terminal domain"/>
    <property type="match status" value="1"/>
</dbReference>
<name>A0A6J6I2J4_9ZZZZ</name>
<protein>
    <submittedName>
        <fullName evidence="2">Unannotated protein</fullName>
    </submittedName>
</protein>
<evidence type="ECO:0000313" key="2">
    <source>
        <dbReference type="EMBL" id="CAB4618025.1"/>
    </source>
</evidence>
<dbReference type="InterPro" id="IPR036271">
    <property type="entry name" value="Tet_transcr_reg_TetR-rel_C_sf"/>
</dbReference>
<dbReference type="InterPro" id="IPR009057">
    <property type="entry name" value="Homeodomain-like_sf"/>
</dbReference>
<dbReference type="SUPFAM" id="SSF46689">
    <property type="entry name" value="Homeodomain-like"/>
    <property type="match status" value="1"/>
</dbReference>
<dbReference type="AlphaFoldDB" id="A0A6J6I2J4"/>